<sequence>MIPSNTSTIEPLDWFPKRFQPGDMDSTGGDRLLGRTELSALEILVRETAQNSWDARLDDQRPWYGVHLRRADWRLRADLDRLLPDRNRRTPGTHLPDAPFVLEIFDRGTTGLDGPVTLRPVLGDAPRNFQDLILKLGVPRDDGKGGGTYGFGKTASYAFSRRGTVLYWTRCYNEEGRLEHRLIASAFGDSYVESGVQYTGRHWWGRLDEDSVAPLLGDEAEAVGRRFFERGFGPGETGTSMLILDPDLSPVSLGSDVADDEQPQWSESDAAAEFGVRARSAIRVHLWPKLVARPGEHDTPMQITLDVDGERKDLIGEPIGALALWGAGLNAIRSARQTVPGKVATAQNMPVEVFPITRLGKTLGHLAIVRRILALESPAMHDDLDPLHSPAVERIALMRGQPELIVETVDWVAQSPIEGVEWLAVYKASDDWDATYARTEPPAHDHWIASSGGEEGLVVRATKTRASKHIRDTLYPEPEAIQSESVPVRTGNLSRRFASLLPARLDPVAPDRPPRTANGRRARSATRVHRVEASAPRLVTTLDDGRQRQSIDFTVKADAPRSLVKISVSAIGDEGVHEPLPPDELSLTWSGAESVGLAQAIVAPDQLVAVDFTAIGRRALRIDLSAEAPDGIH</sequence>
<feature type="region of interest" description="Disordered" evidence="1">
    <location>
        <begin position="505"/>
        <end position="530"/>
    </location>
</feature>
<dbReference type="EMBL" id="JACHML010000001">
    <property type="protein sequence ID" value="MBB6392712.1"/>
    <property type="molecule type" value="Genomic_DNA"/>
</dbReference>
<evidence type="ECO:0000256" key="1">
    <source>
        <dbReference type="SAM" id="MobiDB-lite"/>
    </source>
</evidence>
<keyword evidence="3" id="KW-1185">Reference proteome</keyword>
<evidence type="ECO:0000313" key="3">
    <source>
        <dbReference type="Proteomes" id="UP000537775"/>
    </source>
</evidence>
<evidence type="ECO:0000313" key="2">
    <source>
        <dbReference type="EMBL" id="MBB6392712.1"/>
    </source>
</evidence>
<dbReference type="Proteomes" id="UP000537775">
    <property type="component" value="Unassembled WGS sequence"/>
</dbReference>
<dbReference type="RefSeq" id="WP_184751753.1">
    <property type="nucleotide sequence ID" value="NZ_BAAAJR010000001.1"/>
</dbReference>
<reference evidence="2 3" key="1">
    <citation type="submission" date="2020-08" db="EMBL/GenBank/DDBJ databases">
        <title>Sequencing the genomes of 1000 actinobacteria strains.</title>
        <authorList>
            <person name="Klenk H.-P."/>
        </authorList>
    </citation>
    <scope>NUCLEOTIDE SEQUENCE [LARGE SCALE GENOMIC DNA]</scope>
    <source>
        <strain evidence="2 3">DSM 12511</strain>
    </source>
</reference>
<organism evidence="2 3">
    <name type="scientific">Microbacterium thalassium</name>
    <dbReference type="NCBI Taxonomy" id="362649"/>
    <lineage>
        <taxon>Bacteria</taxon>
        <taxon>Bacillati</taxon>
        <taxon>Actinomycetota</taxon>
        <taxon>Actinomycetes</taxon>
        <taxon>Micrococcales</taxon>
        <taxon>Microbacteriaceae</taxon>
        <taxon>Microbacterium</taxon>
    </lineage>
</organism>
<protein>
    <submittedName>
        <fullName evidence="2">Uncharacterized protein</fullName>
    </submittedName>
</protein>
<gene>
    <name evidence="2" type="ORF">HD594_003025</name>
</gene>
<feature type="compositionally biased region" description="Basic residues" evidence="1">
    <location>
        <begin position="518"/>
        <end position="528"/>
    </location>
</feature>
<dbReference type="AlphaFoldDB" id="A0A7X0FS46"/>
<comment type="caution">
    <text evidence="2">The sequence shown here is derived from an EMBL/GenBank/DDBJ whole genome shotgun (WGS) entry which is preliminary data.</text>
</comment>
<accession>A0A7X0FS46</accession>
<proteinExistence type="predicted"/>
<name>A0A7X0FS46_9MICO</name>